<dbReference type="Proteomes" id="UP001433508">
    <property type="component" value="Unassembled WGS sequence"/>
</dbReference>
<organism evidence="1 2">
    <name type="scientific">Lipomyces kononenkoae</name>
    <name type="common">Yeast</name>
    <dbReference type="NCBI Taxonomy" id="34357"/>
    <lineage>
        <taxon>Eukaryota</taxon>
        <taxon>Fungi</taxon>
        <taxon>Dikarya</taxon>
        <taxon>Ascomycota</taxon>
        <taxon>Saccharomycotina</taxon>
        <taxon>Lipomycetes</taxon>
        <taxon>Lipomycetales</taxon>
        <taxon>Lipomycetaceae</taxon>
        <taxon>Lipomyces</taxon>
    </lineage>
</organism>
<reference evidence="2" key="1">
    <citation type="journal article" date="2024" name="Front. Bioeng. Biotechnol.">
        <title>Genome-scale model development and genomic sequencing of the oleaginous clade Lipomyces.</title>
        <authorList>
            <person name="Czajka J.J."/>
            <person name="Han Y."/>
            <person name="Kim J."/>
            <person name="Mondo S.J."/>
            <person name="Hofstad B.A."/>
            <person name="Robles A."/>
            <person name="Haridas S."/>
            <person name="Riley R."/>
            <person name="LaButti K."/>
            <person name="Pangilinan J."/>
            <person name="Andreopoulos W."/>
            <person name="Lipzen A."/>
            <person name="Yan J."/>
            <person name="Wang M."/>
            <person name="Ng V."/>
            <person name="Grigoriev I.V."/>
            <person name="Spatafora J.W."/>
            <person name="Magnuson J.K."/>
            <person name="Baker S.E."/>
            <person name="Pomraning K.R."/>
        </authorList>
    </citation>
    <scope>NUCLEOTIDE SEQUENCE [LARGE SCALE GENOMIC DNA]</scope>
    <source>
        <strain evidence="2">CBS 7786</strain>
    </source>
</reference>
<dbReference type="EMBL" id="MU971619">
    <property type="protein sequence ID" value="KAK9233755.1"/>
    <property type="molecule type" value="Genomic_DNA"/>
</dbReference>
<name>A0ACC3SQ26_LIPKO</name>
<gene>
    <name evidence="1" type="ORF">V1525DRAFT_415490</name>
</gene>
<evidence type="ECO:0000313" key="1">
    <source>
        <dbReference type="EMBL" id="KAK9233755.1"/>
    </source>
</evidence>
<protein>
    <submittedName>
        <fullName evidence="1">Transporter</fullName>
    </submittedName>
</protein>
<keyword evidence="2" id="KW-1185">Reference proteome</keyword>
<sequence>MAEMAPISMSLSQRSEQDNLKVELKKSENVTEIDIGPGTVEDLDDAEVFLRDNGISHGRLRELLDDKDAQKRLLRRVDLTLLPLLCGTYMLQYLDKQVLSYSAVFDLFSSTGISSAQYSWLVSIFYFAYLGAEWPLSYLAQHYATGTIISIFTICWGIILACTATCSNFATLAVCRFILGIFEAVITPSFLLIIGTWYTRQEQPARVGAFTCFIGVGSMAGGILFVATGQSKGWDIWRTNFVLCGGITILWGVILLIFLPNSIFAAKRFTLEEKAMLIARSQTNNTGVYSRTIKWGHVKQALSDVQVWLLFLFVLLNETINGGIASFGKLIVQGFTDSAILTTAYGIPYGAWCTFFMFTGPWIASRLKDSRTTVMVLYVLPTLIASCLFWKLPRTNQKGLLMAYYICPSYTGACFLALQMPSANFGGYTKRVTGSAIVFLAYCTGNIVGPHAFIASEAPIYQTGCKVIIGCVVGQIVIALLLRALLIRRNKKRDTDASLSEYECVDETLQDVTDFENKNFRYVY</sequence>
<proteinExistence type="predicted"/>
<comment type="caution">
    <text evidence="1">The sequence shown here is derived from an EMBL/GenBank/DDBJ whole genome shotgun (WGS) entry which is preliminary data.</text>
</comment>
<evidence type="ECO:0000313" key="2">
    <source>
        <dbReference type="Proteomes" id="UP001433508"/>
    </source>
</evidence>
<accession>A0ACC3SQ26</accession>